<reference evidence="2 4" key="2">
    <citation type="submission" date="2017-03" db="EMBL/GenBank/DDBJ databases">
        <title>Complete sequence of Clostridium formicaceticum DSM 92.</title>
        <authorList>
            <person name="Poehlein A."/>
            <person name="Karl M."/>
            <person name="Bengelsdorf F.R."/>
            <person name="Duerre P."/>
            <person name="Daniel R."/>
        </authorList>
    </citation>
    <scope>NUCLEOTIDE SEQUENCE [LARGE SCALE GENOMIC DNA]</scope>
    <source>
        <strain evidence="2 4">DSM 92</strain>
    </source>
</reference>
<proteinExistence type="predicted"/>
<sequence length="168" mass="19053">MKKKIKIAIIIFLVLAGIGGIMEMVGSDNATTQENLVEEMEEESVLEQREDAIGQSNKDFLELTKTKPSSVREDNTGNWRKVAIADSVDIVEYVASYNELYMEQGQVHAIVNFNYNTTTMINDLGGMISVRIHEYVDKEEHDANKLGSGMLLKEYQVYKDNRDIIEVQ</sequence>
<protein>
    <submittedName>
        <fullName evidence="2">Uncharacterized protein</fullName>
    </submittedName>
</protein>
<organism evidence="2 4">
    <name type="scientific">Clostridium formicaceticum</name>
    <dbReference type="NCBI Taxonomy" id="1497"/>
    <lineage>
        <taxon>Bacteria</taxon>
        <taxon>Bacillati</taxon>
        <taxon>Bacillota</taxon>
        <taxon>Clostridia</taxon>
        <taxon>Eubacteriales</taxon>
        <taxon>Clostridiaceae</taxon>
        <taxon>Clostridium</taxon>
    </lineage>
</organism>
<keyword evidence="3" id="KW-1185">Reference proteome</keyword>
<accession>A0AAC9WFX7</accession>
<dbReference type="AlphaFoldDB" id="A0AAC9WFX7"/>
<evidence type="ECO:0000313" key="2">
    <source>
        <dbReference type="EMBL" id="ARE87387.1"/>
    </source>
</evidence>
<gene>
    <name evidence="1" type="ORF">BJL90_14215</name>
    <name evidence="2" type="ORF">CLFO_17870</name>
</gene>
<name>A0AAC9WFX7_9CLOT</name>
<dbReference type="Proteomes" id="UP000177894">
    <property type="component" value="Chromosome"/>
</dbReference>
<dbReference type="Proteomes" id="UP000192478">
    <property type="component" value="Chromosome"/>
</dbReference>
<evidence type="ECO:0000313" key="4">
    <source>
        <dbReference type="Proteomes" id="UP000192478"/>
    </source>
</evidence>
<dbReference type="EMBL" id="CP017603">
    <property type="protein sequence ID" value="AOY76907.1"/>
    <property type="molecule type" value="Genomic_DNA"/>
</dbReference>
<dbReference type="KEGG" id="cfm:BJL90_14215"/>
<reference evidence="1 3" key="1">
    <citation type="submission" date="2016-10" db="EMBL/GenBank/DDBJ databases">
        <title>Complete Genome Sequence of Acetogen Clostridium formicoaceticum ATCC 27076.</title>
        <authorList>
            <person name="Bao T."/>
            <person name="Cheng C."/>
            <person name="Zhao J."/>
            <person name="Yang S.-T."/>
            <person name="Wang J."/>
            <person name="Wang M."/>
        </authorList>
    </citation>
    <scope>NUCLEOTIDE SEQUENCE [LARGE SCALE GENOMIC DNA]</scope>
    <source>
        <strain evidence="1 3">ATCC 27076</strain>
    </source>
</reference>
<evidence type="ECO:0000313" key="1">
    <source>
        <dbReference type="EMBL" id="AOY76907.1"/>
    </source>
</evidence>
<evidence type="ECO:0000313" key="3">
    <source>
        <dbReference type="Proteomes" id="UP000177894"/>
    </source>
</evidence>
<dbReference type="RefSeq" id="WP_070969322.1">
    <property type="nucleotide sequence ID" value="NZ_CP017603.1"/>
</dbReference>
<dbReference type="EMBL" id="CP020559">
    <property type="protein sequence ID" value="ARE87387.1"/>
    <property type="molecule type" value="Genomic_DNA"/>
</dbReference>